<dbReference type="InterPro" id="IPR013320">
    <property type="entry name" value="ConA-like_dom_sf"/>
</dbReference>
<dbReference type="PANTHER" id="PTHR15036">
    <property type="entry name" value="PIKACHURIN-LIKE PROTEIN"/>
    <property type="match status" value="1"/>
</dbReference>
<gene>
    <name evidence="7" type="primary">LOC102808161</name>
</gene>
<dbReference type="SUPFAM" id="SSF49899">
    <property type="entry name" value="Concanavalin A-like lectins/glucanases"/>
    <property type="match status" value="1"/>
</dbReference>
<evidence type="ECO:0000259" key="4">
    <source>
        <dbReference type="PROSITE" id="PS50025"/>
    </source>
</evidence>
<protein>
    <submittedName>
        <fullName evidence="7">Protein eyes shut homolog</fullName>
    </submittedName>
</protein>
<dbReference type="PROSITE" id="PS50025">
    <property type="entry name" value="LAM_G_DOMAIN"/>
    <property type="match status" value="1"/>
</dbReference>
<dbReference type="PANTHER" id="PTHR15036:SF85">
    <property type="entry name" value="SP2353, ISOFORM A"/>
    <property type="match status" value="1"/>
</dbReference>
<dbReference type="SMART" id="SM00282">
    <property type="entry name" value="LamG"/>
    <property type="match status" value="1"/>
</dbReference>
<reference evidence="7" key="1">
    <citation type="submission" date="2025-08" db="UniProtKB">
        <authorList>
            <consortium name="RefSeq"/>
        </authorList>
    </citation>
    <scope>IDENTIFICATION</scope>
    <source>
        <tissue evidence="7">Testes</tissue>
    </source>
</reference>
<dbReference type="InterPro" id="IPR050372">
    <property type="entry name" value="Neurexin-related_CASP"/>
</dbReference>
<keyword evidence="1 2" id="KW-1015">Disulfide bond</keyword>
<dbReference type="GeneID" id="102808161"/>
<dbReference type="PROSITE" id="PS00022">
    <property type="entry name" value="EGF_1"/>
    <property type="match status" value="1"/>
</dbReference>
<dbReference type="Gene3D" id="2.60.120.200">
    <property type="match status" value="1"/>
</dbReference>
<proteinExistence type="predicted"/>
<sequence>MSYECVCPVGYDGFYCNQVVTFTSARFNGKGYLYYELMDYNDLDKTITTLSFNISTIDNNGMILWMGQPNIDDNTDYLGIGIVDGRVKLSFRLGWLSYGTLYSDMPVVNGQWHSIIVNRVETSISLYVDGSPTPVYDIGGEFHELNTDGIYYIGGFSYNSDVGQLTQQLFLSPFQGCIRDIQVPASYDELNMMEPHSGANVQSCDNN</sequence>
<evidence type="ECO:0000256" key="1">
    <source>
        <dbReference type="ARBA" id="ARBA00023157"/>
    </source>
</evidence>
<comment type="caution">
    <text evidence="2">Lacks conserved residue(s) required for the propagation of feature annotation.</text>
</comment>
<evidence type="ECO:0000313" key="6">
    <source>
        <dbReference type="Proteomes" id="UP000694865"/>
    </source>
</evidence>
<dbReference type="PROSITE" id="PS01186">
    <property type="entry name" value="EGF_2"/>
    <property type="match status" value="1"/>
</dbReference>
<keyword evidence="2" id="KW-0245">EGF-like domain</keyword>
<dbReference type="CDD" id="cd00110">
    <property type="entry name" value="LamG"/>
    <property type="match status" value="1"/>
</dbReference>
<dbReference type="RefSeq" id="XP_006813495.1">
    <property type="nucleotide sequence ID" value="XM_006813432.1"/>
</dbReference>
<name>A0ABM0M0F4_SACKO</name>
<dbReference type="InterPro" id="IPR000742">
    <property type="entry name" value="EGF"/>
</dbReference>
<evidence type="ECO:0000313" key="7">
    <source>
        <dbReference type="RefSeq" id="XP_006813495.1"/>
    </source>
</evidence>
<dbReference type="InterPro" id="IPR001791">
    <property type="entry name" value="Laminin_G"/>
</dbReference>
<feature type="domain" description="Laminin G" evidence="4">
    <location>
        <begin position="24"/>
        <end position="204"/>
    </location>
</feature>
<evidence type="ECO:0000259" key="5">
    <source>
        <dbReference type="PROSITE" id="PS50026"/>
    </source>
</evidence>
<feature type="domain" description="EGF-like" evidence="5">
    <location>
        <begin position="1"/>
        <end position="17"/>
    </location>
</feature>
<feature type="disulfide bond" evidence="3">
    <location>
        <begin position="177"/>
        <end position="204"/>
    </location>
</feature>
<evidence type="ECO:0000256" key="2">
    <source>
        <dbReference type="PROSITE-ProRule" id="PRU00076"/>
    </source>
</evidence>
<accession>A0ABM0M0F4</accession>
<evidence type="ECO:0000256" key="3">
    <source>
        <dbReference type="PROSITE-ProRule" id="PRU00122"/>
    </source>
</evidence>
<dbReference type="PROSITE" id="PS50026">
    <property type="entry name" value="EGF_3"/>
    <property type="match status" value="1"/>
</dbReference>
<keyword evidence="6" id="KW-1185">Reference proteome</keyword>
<feature type="disulfide bond" evidence="2">
    <location>
        <begin position="7"/>
        <end position="16"/>
    </location>
</feature>
<organism evidence="6 7">
    <name type="scientific">Saccoglossus kowalevskii</name>
    <name type="common">Acorn worm</name>
    <dbReference type="NCBI Taxonomy" id="10224"/>
    <lineage>
        <taxon>Eukaryota</taxon>
        <taxon>Metazoa</taxon>
        <taxon>Hemichordata</taxon>
        <taxon>Enteropneusta</taxon>
        <taxon>Harrimaniidae</taxon>
        <taxon>Saccoglossus</taxon>
    </lineage>
</organism>
<dbReference type="Proteomes" id="UP000694865">
    <property type="component" value="Unplaced"/>
</dbReference>
<dbReference type="Pfam" id="PF02210">
    <property type="entry name" value="Laminin_G_2"/>
    <property type="match status" value="1"/>
</dbReference>